<dbReference type="EMBL" id="KF483846">
    <property type="protein sequence ID" value="AHC55189.1"/>
    <property type="molecule type" value="Genomic_DNA"/>
</dbReference>
<gene>
    <name evidence="1" type="ORF">TNS_ORF471</name>
</gene>
<name>V9SGZ6_9VIRU</name>
<evidence type="ECO:0000313" key="1">
    <source>
        <dbReference type="EMBL" id="AHC55189.1"/>
    </source>
</evidence>
<sequence>MSEHHSRLYPKLLNFLEEKYEIKSCDVTVHERLFSGEYSVNTDVIFTIPKYSVNLRWNEHVQTVFEGGAKESGPYLLFDDESGRKTVFLEAKKQICASHVFLYEQVKKQKKTIEKLSKRLISLEYAPGAPMAEEAKREFEFLSVLQKS</sequence>
<keyword evidence="2" id="KW-1185">Reference proteome</keyword>
<reference evidence="1 2" key="1">
    <citation type="journal article" date="2014" name="Arch. Virol.">
        <title>Complete genome sequence of Tunisvirus, a new member of the proposed family Marseilleviridae.</title>
        <authorList>
            <person name="Aherfi S."/>
            <person name="Boughalmi M."/>
            <person name="Pagnier I."/>
            <person name="Fournous G."/>
            <person name="La Scola B."/>
            <person name="Raoult D."/>
            <person name="Colson P."/>
        </authorList>
    </citation>
    <scope>NUCLEOTIDE SEQUENCE [LARGE SCALE GENOMIC DNA]</scope>
    <source>
        <strain evidence="1 2">U484</strain>
    </source>
</reference>
<organism evidence="1 2">
    <name type="scientific">Tunisvirus fontaine2</name>
    <dbReference type="NCBI Taxonomy" id="1421067"/>
    <lineage>
        <taxon>Viruses</taxon>
        <taxon>Varidnaviria</taxon>
        <taxon>Bamfordvirae</taxon>
        <taxon>Nucleocytoviricota</taxon>
        <taxon>Megaviricetes</taxon>
        <taxon>Pimascovirales</taxon>
        <taxon>Pimascovirales incertae sedis</taxon>
        <taxon>Marseilleviridae</taxon>
        <taxon>Losannavirus</taxon>
        <taxon>Losannavirus tunisense</taxon>
    </lineage>
</organism>
<protein>
    <submittedName>
        <fullName evidence="1">Uncharacterized protein</fullName>
    </submittedName>
</protein>
<dbReference type="Proteomes" id="UP000232615">
    <property type="component" value="Segment"/>
</dbReference>
<accession>V9SGZ6</accession>
<evidence type="ECO:0000313" key="2">
    <source>
        <dbReference type="Proteomes" id="UP000232615"/>
    </source>
</evidence>
<proteinExistence type="predicted"/>